<dbReference type="EMBL" id="BMAW01071683">
    <property type="protein sequence ID" value="GFT79177.1"/>
    <property type="molecule type" value="Genomic_DNA"/>
</dbReference>
<evidence type="ECO:0000313" key="2">
    <source>
        <dbReference type="Proteomes" id="UP000887013"/>
    </source>
</evidence>
<dbReference type="AlphaFoldDB" id="A0A8X6PSI1"/>
<name>A0A8X6PSI1_NEPPI</name>
<keyword evidence="2" id="KW-1185">Reference proteome</keyword>
<comment type="caution">
    <text evidence="1">The sequence shown here is derived from an EMBL/GenBank/DDBJ whole genome shotgun (WGS) entry which is preliminary data.</text>
</comment>
<sequence length="92" mass="10004">MRNGIDRFRNMGLKEDAADLASIVGRARQALGEDQRVWVLSDAGLVRSPAIGLGCPEIEASEKYLQLFGRLTHELSRRGLLGVLLNAISGGR</sequence>
<proteinExistence type="predicted"/>
<dbReference type="Proteomes" id="UP000887013">
    <property type="component" value="Unassembled WGS sequence"/>
</dbReference>
<organism evidence="1 2">
    <name type="scientific">Nephila pilipes</name>
    <name type="common">Giant wood spider</name>
    <name type="synonym">Nephila maculata</name>
    <dbReference type="NCBI Taxonomy" id="299642"/>
    <lineage>
        <taxon>Eukaryota</taxon>
        <taxon>Metazoa</taxon>
        <taxon>Ecdysozoa</taxon>
        <taxon>Arthropoda</taxon>
        <taxon>Chelicerata</taxon>
        <taxon>Arachnida</taxon>
        <taxon>Araneae</taxon>
        <taxon>Araneomorphae</taxon>
        <taxon>Entelegynae</taxon>
        <taxon>Araneoidea</taxon>
        <taxon>Nephilidae</taxon>
        <taxon>Nephila</taxon>
    </lineage>
</organism>
<reference evidence="1" key="1">
    <citation type="submission" date="2020-08" db="EMBL/GenBank/DDBJ databases">
        <title>Multicomponent nature underlies the extraordinary mechanical properties of spider dragline silk.</title>
        <authorList>
            <person name="Kono N."/>
            <person name="Nakamura H."/>
            <person name="Mori M."/>
            <person name="Yoshida Y."/>
            <person name="Ohtoshi R."/>
            <person name="Malay A.D."/>
            <person name="Moran D.A.P."/>
            <person name="Tomita M."/>
            <person name="Numata K."/>
            <person name="Arakawa K."/>
        </authorList>
    </citation>
    <scope>NUCLEOTIDE SEQUENCE</scope>
</reference>
<protein>
    <submittedName>
        <fullName evidence="1">Uncharacterized protein</fullName>
    </submittedName>
</protein>
<evidence type="ECO:0000313" key="1">
    <source>
        <dbReference type="EMBL" id="GFT79177.1"/>
    </source>
</evidence>
<accession>A0A8X6PSI1</accession>
<gene>
    <name evidence="1" type="ORF">NPIL_633771</name>
</gene>